<reference evidence="6 7" key="1">
    <citation type="submission" date="2020-08" db="EMBL/GenBank/DDBJ databases">
        <title>Sequencing the genomes of 1000 actinobacteria strains.</title>
        <authorList>
            <person name="Klenk H.-P."/>
        </authorList>
    </citation>
    <scope>NUCLEOTIDE SEQUENCE [LARGE SCALE GENOMIC DNA]</scope>
    <source>
        <strain evidence="6 7">DSM 45582</strain>
    </source>
</reference>
<evidence type="ECO:0000313" key="7">
    <source>
        <dbReference type="Proteomes" id="UP000580474"/>
    </source>
</evidence>
<dbReference type="InterPro" id="IPR001254">
    <property type="entry name" value="Trypsin_dom"/>
</dbReference>
<dbReference type="InterPro" id="IPR043504">
    <property type="entry name" value="Peptidase_S1_PA_chymotrypsin"/>
</dbReference>
<feature type="chain" id="PRO_5039694452" evidence="4">
    <location>
        <begin position="23"/>
        <end position="257"/>
    </location>
</feature>
<dbReference type="Pfam" id="PF00089">
    <property type="entry name" value="Trypsin"/>
    <property type="match status" value="1"/>
</dbReference>
<comment type="similarity">
    <text evidence="1">Belongs to the peptidase S1 family.</text>
</comment>
<keyword evidence="2" id="KW-1015">Disulfide bond</keyword>
<keyword evidence="4" id="KW-0732">Signal</keyword>
<dbReference type="PANTHER" id="PTHR24276">
    <property type="entry name" value="POLYSERASE-RELATED"/>
    <property type="match status" value="1"/>
</dbReference>
<comment type="caution">
    <text evidence="6">The sequence shown here is derived from an EMBL/GenBank/DDBJ whole genome shotgun (WGS) entry which is preliminary data.</text>
</comment>
<feature type="region of interest" description="Disordered" evidence="3">
    <location>
        <begin position="72"/>
        <end position="100"/>
    </location>
</feature>
<feature type="signal peptide" evidence="4">
    <location>
        <begin position="1"/>
        <end position="22"/>
    </location>
</feature>
<keyword evidence="6" id="KW-0645">Protease</keyword>
<dbReference type="GO" id="GO:0004252">
    <property type="term" value="F:serine-type endopeptidase activity"/>
    <property type="evidence" value="ECO:0007669"/>
    <property type="project" value="InterPro"/>
</dbReference>
<keyword evidence="7" id="KW-1185">Reference proteome</keyword>
<accession>A0A840NAG7</accession>
<dbReference type="CDD" id="cd00190">
    <property type="entry name" value="Tryp_SPc"/>
    <property type="match status" value="1"/>
</dbReference>
<evidence type="ECO:0000259" key="5">
    <source>
        <dbReference type="PROSITE" id="PS50240"/>
    </source>
</evidence>
<evidence type="ECO:0000256" key="4">
    <source>
        <dbReference type="SAM" id="SignalP"/>
    </source>
</evidence>
<evidence type="ECO:0000256" key="1">
    <source>
        <dbReference type="ARBA" id="ARBA00007664"/>
    </source>
</evidence>
<dbReference type="Gene3D" id="2.40.10.10">
    <property type="entry name" value="Trypsin-like serine proteases"/>
    <property type="match status" value="1"/>
</dbReference>
<protein>
    <submittedName>
        <fullName evidence="6">Secreted trypsin-like serine protease</fullName>
    </submittedName>
</protein>
<dbReference type="RefSeq" id="WP_184478706.1">
    <property type="nucleotide sequence ID" value="NZ_JACHIV010000001.1"/>
</dbReference>
<dbReference type="PANTHER" id="PTHR24276:SF98">
    <property type="entry name" value="FI18310P1-RELATED"/>
    <property type="match status" value="1"/>
</dbReference>
<dbReference type="InterPro" id="IPR009003">
    <property type="entry name" value="Peptidase_S1_PA"/>
</dbReference>
<dbReference type="InterPro" id="IPR001314">
    <property type="entry name" value="Peptidase_S1A"/>
</dbReference>
<feature type="domain" description="Peptidase S1" evidence="5">
    <location>
        <begin position="29"/>
        <end position="256"/>
    </location>
</feature>
<dbReference type="PRINTS" id="PR00722">
    <property type="entry name" value="CHYMOTRYPSIN"/>
</dbReference>
<dbReference type="EMBL" id="JACHIV010000001">
    <property type="protein sequence ID" value="MBB5068950.1"/>
    <property type="molecule type" value="Genomic_DNA"/>
</dbReference>
<evidence type="ECO:0000256" key="2">
    <source>
        <dbReference type="ARBA" id="ARBA00023157"/>
    </source>
</evidence>
<gene>
    <name evidence="6" type="ORF">BJ969_002038</name>
</gene>
<name>A0A840NAG7_9PSEU</name>
<proteinExistence type="inferred from homology"/>
<evidence type="ECO:0000256" key="3">
    <source>
        <dbReference type="SAM" id="MobiDB-lite"/>
    </source>
</evidence>
<feature type="compositionally biased region" description="Polar residues" evidence="3">
    <location>
        <begin position="72"/>
        <end position="86"/>
    </location>
</feature>
<sequence length="257" mass="26896">MRLCLSIAAVAASLLVAPAAVGAQMAPAIIGGKTATDSYDFMTSLDHDKKFFCGGSLVAPDWVLTAAHCVTDTGQNGESTPRSPQGVTARIGSDDRSAGGSTANVTQIVVHPNHKGSAADLALLRLDHAVPNKPARLSADPEPPQELPRAIGWGRTNEKTQDIAQKLQEISTRIVPGDRCTTGIDPQRNFCAEGAVPGTSACEGDSGGPQILGREGEWELIGVTSGPGDDDGKCSTGYGQWTKVESYRDWITTTIRG</sequence>
<organism evidence="6 7">
    <name type="scientific">Saccharopolyspora gloriosae</name>
    <dbReference type="NCBI Taxonomy" id="455344"/>
    <lineage>
        <taxon>Bacteria</taxon>
        <taxon>Bacillati</taxon>
        <taxon>Actinomycetota</taxon>
        <taxon>Actinomycetes</taxon>
        <taxon>Pseudonocardiales</taxon>
        <taxon>Pseudonocardiaceae</taxon>
        <taxon>Saccharopolyspora</taxon>
    </lineage>
</organism>
<dbReference type="GO" id="GO:0006508">
    <property type="term" value="P:proteolysis"/>
    <property type="evidence" value="ECO:0007669"/>
    <property type="project" value="UniProtKB-KW"/>
</dbReference>
<dbReference type="SUPFAM" id="SSF50494">
    <property type="entry name" value="Trypsin-like serine proteases"/>
    <property type="match status" value="1"/>
</dbReference>
<dbReference type="InterPro" id="IPR050430">
    <property type="entry name" value="Peptidase_S1"/>
</dbReference>
<evidence type="ECO:0000313" key="6">
    <source>
        <dbReference type="EMBL" id="MBB5068950.1"/>
    </source>
</evidence>
<dbReference type="InterPro" id="IPR018114">
    <property type="entry name" value="TRYPSIN_HIS"/>
</dbReference>
<dbReference type="AlphaFoldDB" id="A0A840NAG7"/>
<dbReference type="PROSITE" id="PS50240">
    <property type="entry name" value="TRYPSIN_DOM"/>
    <property type="match status" value="1"/>
</dbReference>
<dbReference type="Proteomes" id="UP000580474">
    <property type="component" value="Unassembled WGS sequence"/>
</dbReference>
<dbReference type="SMART" id="SM00020">
    <property type="entry name" value="Tryp_SPc"/>
    <property type="match status" value="1"/>
</dbReference>
<dbReference type="PROSITE" id="PS00134">
    <property type="entry name" value="TRYPSIN_HIS"/>
    <property type="match status" value="1"/>
</dbReference>
<keyword evidence="6" id="KW-0378">Hydrolase</keyword>